<dbReference type="CDD" id="cd08241">
    <property type="entry name" value="QOR1"/>
    <property type="match status" value="1"/>
</dbReference>
<protein>
    <recommendedName>
        <fullName evidence="1">Enoyl reductase (ER) domain-containing protein</fullName>
    </recommendedName>
</protein>
<dbReference type="InterPro" id="IPR013154">
    <property type="entry name" value="ADH-like_N"/>
</dbReference>
<comment type="caution">
    <text evidence="2">The sequence shown here is derived from an EMBL/GenBank/DDBJ whole genome shotgun (WGS) entry which is preliminary data.</text>
</comment>
<dbReference type="SUPFAM" id="SSF51735">
    <property type="entry name" value="NAD(P)-binding Rossmann-fold domains"/>
    <property type="match status" value="1"/>
</dbReference>
<dbReference type="InterPro" id="IPR036291">
    <property type="entry name" value="NAD(P)-bd_dom_sf"/>
</dbReference>
<dbReference type="SMART" id="SM00829">
    <property type="entry name" value="PKS_ER"/>
    <property type="match status" value="1"/>
</dbReference>
<dbReference type="SUPFAM" id="SSF50129">
    <property type="entry name" value="GroES-like"/>
    <property type="match status" value="1"/>
</dbReference>
<evidence type="ECO:0000313" key="2">
    <source>
        <dbReference type="EMBL" id="RMZ55982.1"/>
    </source>
</evidence>
<dbReference type="PANTHER" id="PTHR43677:SF4">
    <property type="entry name" value="QUINONE OXIDOREDUCTASE-LIKE PROTEIN 2"/>
    <property type="match status" value="1"/>
</dbReference>
<evidence type="ECO:0000259" key="1">
    <source>
        <dbReference type="SMART" id="SM00829"/>
    </source>
</evidence>
<dbReference type="GO" id="GO:0016491">
    <property type="term" value="F:oxidoreductase activity"/>
    <property type="evidence" value="ECO:0007669"/>
    <property type="project" value="InterPro"/>
</dbReference>
<dbReference type="Pfam" id="PF13602">
    <property type="entry name" value="ADH_zinc_N_2"/>
    <property type="match status" value="1"/>
</dbReference>
<evidence type="ECO:0000313" key="3">
    <source>
        <dbReference type="Proteomes" id="UP000279271"/>
    </source>
</evidence>
<accession>A0A3M7L371</accession>
<feature type="non-terminal residue" evidence="2">
    <location>
        <position position="1"/>
    </location>
</feature>
<dbReference type="Gene3D" id="3.40.50.720">
    <property type="entry name" value="NAD(P)-binding Rossmann-like Domain"/>
    <property type="match status" value="1"/>
</dbReference>
<reference evidence="3" key="1">
    <citation type="journal article" date="2018" name="Algal Res.">
        <title>Characterization of plant carbon substrate utilization by Auxenochlorella protothecoides.</title>
        <authorList>
            <person name="Vogler B.W."/>
            <person name="Starkenburg S.R."/>
            <person name="Sudasinghe N."/>
            <person name="Schambach J.Y."/>
            <person name="Rollin J.A."/>
            <person name="Pattathil S."/>
            <person name="Barry A.N."/>
        </authorList>
    </citation>
    <scope>NUCLEOTIDE SEQUENCE [LARGE SCALE GENOMIC DNA]</scope>
    <source>
        <strain evidence="3">UTEX 25</strain>
    </source>
</reference>
<sequence>GVGMRAVVCTRLGDASKPFGTPDAPLALVDDQPRQQLPSKGVRIRVSAGALNFADALMVKGTYQEKPPLPFIPGSECSGTVIEVGSGVRSVAVGDKVCALTPSHALCEEAVADEASVVRLDPSTSEARLEEAAGLPVTYGTAYLALVDRARLAPGQTLLVLGAGGGVGLAALRDAIKAAAPRGVDVVLDPVGGDHFFEAFKCVAWGAHMLVVGFAGGVPNIPANIALVKNTTIHGIYWGSYQRKQPAVFRRSLDECAALFSQGKVSVHASHRFPLEQAPEAFAVLMNRGVIGKLLVLPRKQARI</sequence>
<dbReference type="Gene3D" id="3.90.180.10">
    <property type="entry name" value="Medium-chain alcohol dehydrogenases, catalytic domain"/>
    <property type="match status" value="2"/>
</dbReference>
<dbReference type="InterPro" id="IPR051397">
    <property type="entry name" value="Zn-ADH-like_protein"/>
</dbReference>
<proteinExistence type="predicted"/>
<dbReference type="InterPro" id="IPR020843">
    <property type="entry name" value="ER"/>
</dbReference>
<dbReference type="PANTHER" id="PTHR43677">
    <property type="entry name" value="SHORT-CHAIN DEHYDROGENASE/REDUCTASE"/>
    <property type="match status" value="1"/>
</dbReference>
<name>A0A3M7L371_AUXPR</name>
<gene>
    <name evidence="2" type="ORF">APUTEX25_004406</name>
</gene>
<organism evidence="2 3">
    <name type="scientific">Auxenochlorella protothecoides</name>
    <name type="common">Green microalga</name>
    <name type="synonym">Chlorella protothecoides</name>
    <dbReference type="NCBI Taxonomy" id="3075"/>
    <lineage>
        <taxon>Eukaryota</taxon>
        <taxon>Viridiplantae</taxon>
        <taxon>Chlorophyta</taxon>
        <taxon>core chlorophytes</taxon>
        <taxon>Trebouxiophyceae</taxon>
        <taxon>Chlorellales</taxon>
        <taxon>Chlorellaceae</taxon>
        <taxon>Auxenochlorella</taxon>
    </lineage>
</organism>
<dbReference type="EMBL" id="QOKY01000154">
    <property type="protein sequence ID" value="RMZ55982.1"/>
    <property type="molecule type" value="Genomic_DNA"/>
</dbReference>
<dbReference type="AlphaFoldDB" id="A0A3M7L371"/>
<dbReference type="InterPro" id="IPR011032">
    <property type="entry name" value="GroES-like_sf"/>
</dbReference>
<feature type="domain" description="Enoyl reductase (ER)" evidence="1">
    <location>
        <begin position="20"/>
        <end position="296"/>
    </location>
</feature>
<dbReference type="Proteomes" id="UP000279271">
    <property type="component" value="Unassembled WGS sequence"/>
</dbReference>
<dbReference type="Pfam" id="PF08240">
    <property type="entry name" value="ADH_N"/>
    <property type="match status" value="1"/>
</dbReference>